<dbReference type="AlphaFoldDB" id="A0A9K3J057"/>
<dbReference type="PANTHER" id="PTHR31099">
    <property type="entry name" value="OS06G0165300 PROTEIN"/>
    <property type="match status" value="1"/>
</dbReference>
<keyword evidence="4" id="KW-1185">Reference proteome</keyword>
<dbReference type="Pfam" id="PF04195">
    <property type="entry name" value="Transposase_28"/>
    <property type="match status" value="1"/>
</dbReference>
<comment type="caution">
    <text evidence="3">The sequence shown here is derived from an EMBL/GenBank/DDBJ whole genome shotgun (WGS) entry which is preliminary data.</text>
</comment>
<evidence type="ECO:0000256" key="1">
    <source>
        <dbReference type="SAM" id="Phobius"/>
    </source>
</evidence>
<organism evidence="3 4">
    <name type="scientific">Helianthus annuus</name>
    <name type="common">Common sunflower</name>
    <dbReference type="NCBI Taxonomy" id="4232"/>
    <lineage>
        <taxon>Eukaryota</taxon>
        <taxon>Viridiplantae</taxon>
        <taxon>Streptophyta</taxon>
        <taxon>Embryophyta</taxon>
        <taxon>Tracheophyta</taxon>
        <taxon>Spermatophyta</taxon>
        <taxon>Magnoliopsida</taxon>
        <taxon>eudicotyledons</taxon>
        <taxon>Gunneridae</taxon>
        <taxon>Pentapetalae</taxon>
        <taxon>asterids</taxon>
        <taxon>campanulids</taxon>
        <taxon>Asterales</taxon>
        <taxon>Asteraceae</taxon>
        <taxon>Asteroideae</taxon>
        <taxon>Heliantheae alliance</taxon>
        <taxon>Heliantheae</taxon>
        <taxon>Helianthus</taxon>
    </lineage>
</organism>
<dbReference type="Gramene" id="mRNA:HanXRQr2_Chr05g0220761">
    <property type="protein sequence ID" value="CDS:HanXRQr2_Chr05g0220761.1"/>
    <property type="gene ID" value="HanXRQr2_Chr05g0220761"/>
</dbReference>
<dbReference type="PANTHER" id="PTHR31099:SF41">
    <property type="entry name" value="TRANSPOSASE (PUTATIVE), GYPSY TYPE-RELATED"/>
    <property type="match status" value="1"/>
</dbReference>
<proteinExistence type="predicted"/>
<dbReference type="InterPro" id="IPR007321">
    <property type="entry name" value="Transposase_28"/>
</dbReference>
<gene>
    <name evidence="3" type="ORF">HanXRQr2_Chr05g0220761</name>
</gene>
<dbReference type="EMBL" id="MNCJ02000320">
    <property type="protein sequence ID" value="KAF5806383.1"/>
    <property type="molecule type" value="Genomic_DNA"/>
</dbReference>
<keyword evidence="1" id="KW-0472">Membrane</keyword>
<sequence length="91" mass="10702">MVVYTPSFSFCGVRYPISSFKMELLKYYGIHFSQVLPMAFLRIVHFQLTYAAFNGASLVPLFHLFYRLRANSDWFTFEKRKDSYLGTPLVL</sequence>
<feature type="domain" description="Transposase (putative) gypsy type" evidence="2">
    <location>
        <begin position="5"/>
        <end position="69"/>
    </location>
</feature>
<reference evidence="3" key="2">
    <citation type="submission" date="2020-06" db="EMBL/GenBank/DDBJ databases">
        <title>Helianthus annuus Genome sequencing and assembly Release 2.</title>
        <authorList>
            <person name="Gouzy J."/>
            <person name="Langlade N."/>
            <person name="Munos S."/>
        </authorList>
    </citation>
    <scope>NUCLEOTIDE SEQUENCE</scope>
    <source>
        <tissue evidence="3">Leaves</tissue>
    </source>
</reference>
<keyword evidence="1" id="KW-0812">Transmembrane</keyword>
<evidence type="ECO:0000313" key="3">
    <source>
        <dbReference type="EMBL" id="KAF5806383.1"/>
    </source>
</evidence>
<dbReference type="Proteomes" id="UP000215914">
    <property type="component" value="Unassembled WGS sequence"/>
</dbReference>
<protein>
    <recommendedName>
        <fullName evidence="2">Transposase (putative) gypsy type domain-containing protein</fullName>
    </recommendedName>
</protein>
<name>A0A9K3J057_HELAN</name>
<feature type="transmembrane region" description="Helical" evidence="1">
    <location>
        <begin position="50"/>
        <end position="68"/>
    </location>
</feature>
<accession>A0A9K3J057</accession>
<keyword evidence="1" id="KW-1133">Transmembrane helix</keyword>
<evidence type="ECO:0000313" key="4">
    <source>
        <dbReference type="Proteomes" id="UP000215914"/>
    </source>
</evidence>
<reference evidence="3" key="1">
    <citation type="journal article" date="2017" name="Nature">
        <title>The sunflower genome provides insights into oil metabolism, flowering and Asterid evolution.</title>
        <authorList>
            <person name="Badouin H."/>
            <person name="Gouzy J."/>
            <person name="Grassa C.J."/>
            <person name="Murat F."/>
            <person name="Staton S.E."/>
            <person name="Cottret L."/>
            <person name="Lelandais-Briere C."/>
            <person name="Owens G.L."/>
            <person name="Carrere S."/>
            <person name="Mayjonade B."/>
            <person name="Legrand L."/>
            <person name="Gill N."/>
            <person name="Kane N.C."/>
            <person name="Bowers J.E."/>
            <person name="Hubner S."/>
            <person name="Bellec A."/>
            <person name="Berard A."/>
            <person name="Berges H."/>
            <person name="Blanchet N."/>
            <person name="Boniface M.C."/>
            <person name="Brunel D."/>
            <person name="Catrice O."/>
            <person name="Chaidir N."/>
            <person name="Claudel C."/>
            <person name="Donnadieu C."/>
            <person name="Faraut T."/>
            <person name="Fievet G."/>
            <person name="Helmstetter N."/>
            <person name="King M."/>
            <person name="Knapp S.J."/>
            <person name="Lai Z."/>
            <person name="Le Paslier M.C."/>
            <person name="Lippi Y."/>
            <person name="Lorenzon L."/>
            <person name="Mandel J.R."/>
            <person name="Marage G."/>
            <person name="Marchand G."/>
            <person name="Marquand E."/>
            <person name="Bret-Mestries E."/>
            <person name="Morien E."/>
            <person name="Nambeesan S."/>
            <person name="Nguyen T."/>
            <person name="Pegot-Espagnet P."/>
            <person name="Pouilly N."/>
            <person name="Raftis F."/>
            <person name="Sallet E."/>
            <person name="Schiex T."/>
            <person name="Thomas J."/>
            <person name="Vandecasteele C."/>
            <person name="Vares D."/>
            <person name="Vear F."/>
            <person name="Vautrin S."/>
            <person name="Crespi M."/>
            <person name="Mangin B."/>
            <person name="Burke J.M."/>
            <person name="Salse J."/>
            <person name="Munos S."/>
            <person name="Vincourt P."/>
            <person name="Rieseberg L.H."/>
            <person name="Langlade N.B."/>
        </authorList>
    </citation>
    <scope>NUCLEOTIDE SEQUENCE</scope>
    <source>
        <tissue evidence="3">Leaves</tissue>
    </source>
</reference>
<evidence type="ECO:0000259" key="2">
    <source>
        <dbReference type="Pfam" id="PF04195"/>
    </source>
</evidence>